<keyword evidence="1" id="KW-0472">Membrane</keyword>
<evidence type="ECO:0000256" key="1">
    <source>
        <dbReference type="SAM" id="Phobius"/>
    </source>
</evidence>
<dbReference type="EMBL" id="JBHTNH010000002">
    <property type="protein sequence ID" value="MFD1360634.1"/>
    <property type="molecule type" value="Genomic_DNA"/>
</dbReference>
<accession>A0ABW3ZQU7</accession>
<evidence type="ECO:0000313" key="3">
    <source>
        <dbReference type="EMBL" id="MFD1360634.1"/>
    </source>
</evidence>
<proteinExistence type="predicted"/>
<feature type="domain" description="DUF4350" evidence="2">
    <location>
        <begin position="41"/>
        <end position="207"/>
    </location>
</feature>
<protein>
    <submittedName>
        <fullName evidence="3">DUF4350 domain-containing protein</fullName>
    </submittedName>
</protein>
<dbReference type="Proteomes" id="UP001597178">
    <property type="component" value="Unassembled WGS sequence"/>
</dbReference>
<feature type="transmembrane region" description="Helical" evidence="1">
    <location>
        <begin position="12"/>
        <end position="29"/>
    </location>
</feature>
<dbReference type="RefSeq" id="WP_382397379.1">
    <property type="nucleotide sequence ID" value="NZ_JBHTNH010000002.1"/>
</dbReference>
<evidence type="ECO:0000313" key="4">
    <source>
        <dbReference type="Proteomes" id="UP001597178"/>
    </source>
</evidence>
<keyword evidence="1" id="KW-0812">Transmembrane</keyword>
<name>A0ABW3ZQU7_9BACI</name>
<comment type="caution">
    <text evidence="3">The sequence shown here is derived from an EMBL/GenBank/DDBJ whole genome shotgun (WGS) entry which is preliminary data.</text>
</comment>
<keyword evidence="4" id="KW-1185">Reference proteome</keyword>
<organism evidence="3 4">
    <name type="scientific">Lentibacillus salinarum</name>
    <dbReference type="NCBI Taxonomy" id="446820"/>
    <lineage>
        <taxon>Bacteria</taxon>
        <taxon>Bacillati</taxon>
        <taxon>Bacillota</taxon>
        <taxon>Bacilli</taxon>
        <taxon>Bacillales</taxon>
        <taxon>Bacillaceae</taxon>
        <taxon>Lentibacillus</taxon>
    </lineage>
</organism>
<reference evidence="4" key="1">
    <citation type="journal article" date="2019" name="Int. J. Syst. Evol. Microbiol.">
        <title>The Global Catalogue of Microorganisms (GCM) 10K type strain sequencing project: providing services to taxonomists for standard genome sequencing and annotation.</title>
        <authorList>
            <consortium name="The Broad Institute Genomics Platform"/>
            <consortium name="The Broad Institute Genome Sequencing Center for Infectious Disease"/>
            <person name="Wu L."/>
            <person name="Ma J."/>
        </authorList>
    </citation>
    <scope>NUCLEOTIDE SEQUENCE [LARGE SCALE GENOMIC DNA]</scope>
    <source>
        <strain evidence="4">CCUG 54822</strain>
    </source>
</reference>
<keyword evidence="1" id="KW-1133">Transmembrane helix</keyword>
<evidence type="ECO:0000259" key="2">
    <source>
        <dbReference type="Pfam" id="PF14258"/>
    </source>
</evidence>
<dbReference type="InterPro" id="IPR025646">
    <property type="entry name" value="DUF4350"/>
</dbReference>
<feature type="transmembrane region" description="Helical" evidence="1">
    <location>
        <begin position="239"/>
        <end position="257"/>
    </location>
</feature>
<dbReference type="Pfam" id="PF14258">
    <property type="entry name" value="DUF4350"/>
    <property type="match status" value="1"/>
</dbReference>
<gene>
    <name evidence="3" type="ORF">ACFQ4A_02930</name>
</gene>
<sequence>MQTSVLGRKTLVWLIVVLLVFIAISYFFAPDGPDEYPDFVSESPSPTGVKAFETYLDDQIGTVNRWRHSPDMLPDQDAKQLLIMAEPSFTPGRQEMNDYVSFMEAGNTILLLNTNPDGMFGLDAMPAENDPSNVMDQDGNRYQAENRSVFRIDPSESLNVLLEDNAGAVAAEKTFGNGHLVAAVTPEWVTNDQILKKDHLELLFSLIQMDKNEWDIVYFDEYVHHTGNAPSFTTLYPDWLLALALQAIVFALMVLWYEGKRFGPVTEPREETVRFSDERIRALAAWYQRSRNYADSLRIQADYVKSLLQEHWGIAYYKTWTDISGQLKRNITSDEDIEAFLDGLSHVLHRERISKKQYIVWSKRIDQLRKEVEEA</sequence>